<dbReference type="SUPFAM" id="SSF53474">
    <property type="entry name" value="alpha/beta-Hydrolases"/>
    <property type="match status" value="1"/>
</dbReference>
<dbReference type="InterPro" id="IPR029058">
    <property type="entry name" value="AB_hydrolase_fold"/>
</dbReference>
<organism evidence="4 5">
    <name type="scientific">Cryphonectria parasitica (strain ATCC 38755 / EP155)</name>
    <dbReference type="NCBI Taxonomy" id="660469"/>
    <lineage>
        <taxon>Eukaryota</taxon>
        <taxon>Fungi</taxon>
        <taxon>Dikarya</taxon>
        <taxon>Ascomycota</taxon>
        <taxon>Pezizomycotina</taxon>
        <taxon>Sordariomycetes</taxon>
        <taxon>Sordariomycetidae</taxon>
        <taxon>Diaporthales</taxon>
        <taxon>Cryphonectriaceae</taxon>
        <taxon>Cryphonectria-Endothia species complex</taxon>
        <taxon>Cryphonectria</taxon>
    </lineage>
</organism>
<evidence type="ECO:0000313" key="4">
    <source>
        <dbReference type="EMBL" id="KAF3763242.1"/>
    </source>
</evidence>
<dbReference type="Proteomes" id="UP000803844">
    <property type="component" value="Unassembled WGS sequence"/>
</dbReference>
<evidence type="ECO:0000256" key="1">
    <source>
        <dbReference type="ARBA" id="ARBA00022729"/>
    </source>
</evidence>
<feature type="domain" description="Fungal lipase-type" evidence="3">
    <location>
        <begin position="81"/>
        <end position="200"/>
    </location>
</feature>
<dbReference type="EMBL" id="MU032349">
    <property type="protein sequence ID" value="KAF3763242.1"/>
    <property type="molecule type" value="Genomic_DNA"/>
</dbReference>
<protein>
    <submittedName>
        <fullName evidence="4">Alpha/beta-hydrolase</fullName>
    </submittedName>
</protein>
<dbReference type="Pfam" id="PF01764">
    <property type="entry name" value="Lipase_3"/>
    <property type="match status" value="1"/>
</dbReference>
<evidence type="ECO:0000313" key="5">
    <source>
        <dbReference type="Proteomes" id="UP000803844"/>
    </source>
</evidence>
<keyword evidence="1" id="KW-0732">Signal</keyword>
<dbReference type="PANTHER" id="PTHR46640:SF1">
    <property type="entry name" value="FUNGAL LIPASE-LIKE DOMAIN-CONTAINING PROTEIN-RELATED"/>
    <property type="match status" value="1"/>
</dbReference>
<dbReference type="RefSeq" id="XP_040774203.1">
    <property type="nucleotide sequence ID" value="XM_040921595.1"/>
</dbReference>
<dbReference type="GO" id="GO:0006629">
    <property type="term" value="P:lipid metabolic process"/>
    <property type="evidence" value="ECO:0007669"/>
    <property type="project" value="InterPro"/>
</dbReference>
<comment type="caution">
    <text evidence="4">The sequence shown here is derived from an EMBL/GenBank/DDBJ whole genome shotgun (WGS) entry which is preliminary data.</text>
</comment>
<dbReference type="OrthoDB" id="426718at2759"/>
<dbReference type="InterPro" id="IPR002921">
    <property type="entry name" value="Fungal_lipase-type"/>
</dbReference>
<proteinExistence type="predicted"/>
<dbReference type="Gene3D" id="3.40.50.1820">
    <property type="entry name" value="alpha/beta hydrolase"/>
    <property type="match status" value="1"/>
</dbReference>
<gene>
    <name evidence="4" type="ORF">M406DRAFT_340864</name>
</gene>
<dbReference type="GO" id="GO:0016787">
    <property type="term" value="F:hydrolase activity"/>
    <property type="evidence" value="ECO:0007669"/>
    <property type="project" value="UniProtKB-KW"/>
</dbReference>
<evidence type="ECO:0000259" key="3">
    <source>
        <dbReference type="Pfam" id="PF01764"/>
    </source>
</evidence>
<sequence length="263" mass="28125">MAEYAAAGYCNIDGTVGDVISCEDDVCADIVANGATIVATLSTGYESTGGVIMRDDVNKAIVVSFAGTDSDSIIDILIHYQLLSLDFGLESIGMCDGCEVHSGFHGAWDDVSDTVISTVQDLVEETGSEYSVTFTGHSLGAALATLGCAYWRIDGGACELYTFGSPRVGNLAFAEFVSAQSGDEYRMTHLDDPVPRLPSHDFGYYHTNMEYWLSDGTDTTTDYTAADVVVCTGYYNTSCNSAGLISTDYTAHSYYLEHISVCS</sequence>
<keyword evidence="5" id="KW-1185">Reference proteome</keyword>
<dbReference type="PANTHER" id="PTHR46640">
    <property type="entry name" value="TRIACYLGLYCEROL LIPASE, PUTATIVE (AFU_ORTHOLOGUE AFUA_6G06510)-RELATED"/>
    <property type="match status" value="1"/>
</dbReference>
<name>A0A9P4XYR6_CRYP1</name>
<dbReference type="CDD" id="cd00519">
    <property type="entry name" value="Lipase_3"/>
    <property type="match status" value="1"/>
</dbReference>
<keyword evidence="2" id="KW-0378">Hydrolase</keyword>
<evidence type="ECO:0000256" key="2">
    <source>
        <dbReference type="ARBA" id="ARBA00022801"/>
    </source>
</evidence>
<accession>A0A9P4XYR6</accession>
<reference evidence="4" key="1">
    <citation type="journal article" date="2020" name="Phytopathology">
        <title>Genome sequence of the chestnut blight fungus Cryphonectria parasitica EP155: A fundamental resource for an archetypical invasive plant pathogen.</title>
        <authorList>
            <person name="Crouch J.A."/>
            <person name="Dawe A."/>
            <person name="Aerts A."/>
            <person name="Barry K."/>
            <person name="Churchill A.C.L."/>
            <person name="Grimwood J."/>
            <person name="Hillman B."/>
            <person name="Milgroom M.G."/>
            <person name="Pangilinan J."/>
            <person name="Smith M."/>
            <person name="Salamov A."/>
            <person name="Schmutz J."/>
            <person name="Yadav J."/>
            <person name="Grigoriev I.V."/>
            <person name="Nuss D."/>
        </authorList>
    </citation>
    <scope>NUCLEOTIDE SEQUENCE</scope>
    <source>
        <strain evidence="4">EP155</strain>
    </source>
</reference>
<dbReference type="AlphaFoldDB" id="A0A9P4XYR6"/>
<dbReference type="InterPro" id="IPR051299">
    <property type="entry name" value="AB_hydrolase_lip/est"/>
</dbReference>
<dbReference type="GeneID" id="63838724"/>